<feature type="compositionally biased region" description="Basic residues" evidence="1">
    <location>
        <begin position="190"/>
        <end position="209"/>
    </location>
</feature>
<evidence type="ECO:0000313" key="2">
    <source>
        <dbReference type="EMBL" id="RFN47756.1"/>
    </source>
</evidence>
<keyword evidence="3" id="KW-1185">Reference proteome</keyword>
<feature type="compositionally biased region" description="Acidic residues" evidence="1">
    <location>
        <begin position="218"/>
        <end position="236"/>
    </location>
</feature>
<feature type="region of interest" description="Disordered" evidence="1">
    <location>
        <begin position="23"/>
        <end position="78"/>
    </location>
</feature>
<gene>
    <name evidence="2" type="ORF">FIE12Z_7952</name>
</gene>
<feature type="compositionally biased region" description="Basic and acidic residues" evidence="1">
    <location>
        <begin position="30"/>
        <end position="47"/>
    </location>
</feature>
<dbReference type="Proteomes" id="UP000265631">
    <property type="component" value="Unassembled WGS sequence"/>
</dbReference>
<protein>
    <submittedName>
        <fullName evidence="2">Uncharacterized protein</fullName>
    </submittedName>
</protein>
<sequence>MGRAYTNPTSFATSTITNIFYLAEPGPVPKSDEPAETEKPKATKPEAKTTSASTKPAKNKPANTDKKMVNNRLPSQHPWTRKFRDSLNAGNPNWLYYLEAVKVFGSEQNMPKRLLDQIEQWRTLGTKAKKRPAAEQQEYEKREAGLESTRMMAAELGSGHANHEALSEAKVVMQLKFIEPSTSKLIVGQKRSRAAGKKQAVNKRARKMAPSRGKSQDSENEEEEEDERNSDSEDNE</sequence>
<proteinExistence type="predicted"/>
<feature type="region of interest" description="Disordered" evidence="1">
    <location>
        <begin position="186"/>
        <end position="236"/>
    </location>
</feature>
<dbReference type="AlphaFoldDB" id="A0A395MIQ1"/>
<evidence type="ECO:0000313" key="3">
    <source>
        <dbReference type="Proteomes" id="UP000265631"/>
    </source>
</evidence>
<comment type="caution">
    <text evidence="2">The sequence shown here is derived from an EMBL/GenBank/DDBJ whole genome shotgun (WGS) entry which is preliminary data.</text>
</comment>
<accession>A0A395MIQ1</accession>
<dbReference type="EMBL" id="PXXK01000235">
    <property type="protein sequence ID" value="RFN47756.1"/>
    <property type="molecule type" value="Genomic_DNA"/>
</dbReference>
<name>A0A395MIQ1_9HYPO</name>
<evidence type="ECO:0000256" key="1">
    <source>
        <dbReference type="SAM" id="MobiDB-lite"/>
    </source>
</evidence>
<organism evidence="2 3">
    <name type="scientific">Fusarium flagelliforme</name>
    <dbReference type="NCBI Taxonomy" id="2675880"/>
    <lineage>
        <taxon>Eukaryota</taxon>
        <taxon>Fungi</taxon>
        <taxon>Dikarya</taxon>
        <taxon>Ascomycota</taxon>
        <taxon>Pezizomycotina</taxon>
        <taxon>Sordariomycetes</taxon>
        <taxon>Hypocreomycetidae</taxon>
        <taxon>Hypocreales</taxon>
        <taxon>Nectriaceae</taxon>
        <taxon>Fusarium</taxon>
        <taxon>Fusarium incarnatum-equiseti species complex</taxon>
    </lineage>
</organism>
<reference evidence="2 3" key="1">
    <citation type="journal article" date="2018" name="PLoS Pathog.">
        <title>Evolution of structural diversity of trichothecenes, a family of toxins produced by plant pathogenic and entomopathogenic fungi.</title>
        <authorList>
            <person name="Proctor R.H."/>
            <person name="McCormick S.P."/>
            <person name="Kim H.S."/>
            <person name="Cardoza R.E."/>
            <person name="Stanley A.M."/>
            <person name="Lindo L."/>
            <person name="Kelly A."/>
            <person name="Brown D.W."/>
            <person name="Lee T."/>
            <person name="Vaughan M.M."/>
            <person name="Alexander N.J."/>
            <person name="Busman M."/>
            <person name="Gutierrez S."/>
        </authorList>
    </citation>
    <scope>NUCLEOTIDE SEQUENCE [LARGE SCALE GENOMIC DNA]</scope>
    <source>
        <strain evidence="2 3">NRRL 13405</strain>
    </source>
</reference>